<dbReference type="OrthoDB" id="3044801at2759"/>
<dbReference type="Proteomes" id="UP000297245">
    <property type="component" value="Unassembled WGS sequence"/>
</dbReference>
<evidence type="ECO:0000313" key="2">
    <source>
        <dbReference type="EMBL" id="THU84375.1"/>
    </source>
</evidence>
<dbReference type="AlphaFoldDB" id="A0A4V4HCS3"/>
<evidence type="ECO:0000313" key="3">
    <source>
        <dbReference type="Proteomes" id="UP000297245"/>
    </source>
</evidence>
<gene>
    <name evidence="2" type="ORF">K435DRAFT_870323</name>
</gene>
<evidence type="ECO:0000256" key="1">
    <source>
        <dbReference type="SAM" id="Phobius"/>
    </source>
</evidence>
<feature type="transmembrane region" description="Helical" evidence="1">
    <location>
        <begin position="93"/>
        <end position="116"/>
    </location>
</feature>
<accession>A0A4V4HCS3</accession>
<proteinExistence type="predicted"/>
<protein>
    <submittedName>
        <fullName evidence="2">Uncharacterized protein</fullName>
    </submittedName>
</protein>
<organism evidence="2 3">
    <name type="scientific">Dendrothele bispora (strain CBS 962.96)</name>
    <dbReference type="NCBI Taxonomy" id="1314807"/>
    <lineage>
        <taxon>Eukaryota</taxon>
        <taxon>Fungi</taxon>
        <taxon>Dikarya</taxon>
        <taxon>Basidiomycota</taxon>
        <taxon>Agaricomycotina</taxon>
        <taxon>Agaricomycetes</taxon>
        <taxon>Agaricomycetidae</taxon>
        <taxon>Agaricales</taxon>
        <taxon>Agaricales incertae sedis</taxon>
        <taxon>Dendrothele</taxon>
    </lineage>
</organism>
<reference evidence="2 3" key="1">
    <citation type="journal article" date="2019" name="Nat. Ecol. Evol.">
        <title>Megaphylogeny resolves global patterns of mushroom evolution.</title>
        <authorList>
            <person name="Varga T."/>
            <person name="Krizsan K."/>
            <person name="Foldi C."/>
            <person name="Dima B."/>
            <person name="Sanchez-Garcia M."/>
            <person name="Sanchez-Ramirez S."/>
            <person name="Szollosi G.J."/>
            <person name="Szarkandi J.G."/>
            <person name="Papp V."/>
            <person name="Albert L."/>
            <person name="Andreopoulos W."/>
            <person name="Angelini C."/>
            <person name="Antonin V."/>
            <person name="Barry K.W."/>
            <person name="Bougher N.L."/>
            <person name="Buchanan P."/>
            <person name="Buyck B."/>
            <person name="Bense V."/>
            <person name="Catcheside P."/>
            <person name="Chovatia M."/>
            <person name="Cooper J."/>
            <person name="Damon W."/>
            <person name="Desjardin D."/>
            <person name="Finy P."/>
            <person name="Geml J."/>
            <person name="Haridas S."/>
            <person name="Hughes K."/>
            <person name="Justo A."/>
            <person name="Karasinski D."/>
            <person name="Kautmanova I."/>
            <person name="Kiss B."/>
            <person name="Kocsube S."/>
            <person name="Kotiranta H."/>
            <person name="LaButti K.M."/>
            <person name="Lechner B.E."/>
            <person name="Liimatainen K."/>
            <person name="Lipzen A."/>
            <person name="Lukacs Z."/>
            <person name="Mihaltcheva S."/>
            <person name="Morgado L.N."/>
            <person name="Niskanen T."/>
            <person name="Noordeloos M.E."/>
            <person name="Ohm R.A."/>
            <person name="Ortiz-Santana B."/>
            <person name="Ovrebo C."/>
            <person name="Racz N."/>
            <person name="Riley R."/>
            <person name="Savchenko A."/>
            <person name="Shiryaev A."/>
            <person name="Soop K."/>
            <person name="Spirin V."/>
            <person name="Szebenyi C."/>
            <person name="Tomsovsky M."/>
            <person name="Tulloss R.E."/>
            <person name="Uehling J."/>
            <person name="Grigoriev I.V."/>
            <person name="Vagvolgyi C."/>
            <person name="Papp T."/>
            <person name="Martin F.M."/>
            <person name="Miettinen O."/>
            <person name="Hibbett D.S."/>
            <person name="Nagy L.G."/>
        </authorList>
    </citation>
    <scope>NUCLEOTIDE SEQUENCE [LARGE SCALE GENOMIC DNA]</scope>
    <source>
        <strain evidence="2 3">CBS 962.96</strain>
    </source>
</reference>
<keyword evidence="3" id="KW-1185">Reference proteome</keyword>
<name>A0A4V4HCS3_DENBC</name>
<sequence length="196" mass="19992">MGIKKLEDPVTAATPAAIESHCSQWLYFMVVHVHAAADSAAATQSQGGSSCRVNEAAAPANDIACVLLTAVTIDSCQAIQAHQQVTMQLNRDFVFVATALLALASPAMSATIQFFAGADCTGSSIGTITAGSGECVFLTNGGSARSIRFSGVPNQISFFISGGAHDICTNGANLTLTGSGCSTAPAGVNWESVFLN</sequence>
<keyword evidence="1" id="KW-1133">Transmembrane helix</keyword>
<keyword evidence="1" id="KW-0812">Transmembrane</keyword>
<keyword evidence="1" id="KW-0472">Membrane</keyword>
<dbReference type="EMBL" id="ML179603">
    <property type="protein sequence ID" value="THU84375.1"/>
    <property type="molecule type" value="Genomic_DNA"/>
</dbReference>